<feature type="repeat" description="RCC1" evidence="7">
    <location>
        <begin position="1"/>
        <end position="52"/>
    </location>
</feature>
<dbReference type="PRINTS" id="PR00633">
    <property type="entry name" value="RCCNDNSATION"/>
</dbReference>
<dbReference type="Gene3D" id="3.90.1750.10">
    <property type="entry name" value="Hect, E3 ligase catalytic domains"/>
    <property type="match status" value="1"/>
</dbReference>
<dbReference type="Pfam" id="PF00632">
    <property type="entry name" value="HECT"/>
    <property type="match status" value="1"/>
</dbReference>
<accession>A0AAW2HRI8</accession>
<evidence type="ECO:0000256" key="5">
    <source>
        <dbReference type="ARBA" id="ARBA00022786"/>
    </source>
</evidence>
<evidence type="ECO:0000256" key="3">
    <source>
        <dbReference type="ARBA" id="ARBA00022679"/>
    </source>
</evidence>
<organism evidence="9">
    <name type="scientific">Menopon gallinae</name>
    <name type="common">poultry shaft louse</name>
    <dbReference type="NCBI Taxonomy" id="328185"/>
    <lineage>
        <taxon>Eukaryota</taxon>
        <taxon>Metazoa</taxon>
        <taxon>Ecdysozoa</taxon>
        <taxon>Arthropoda</taxon>
        <taxon>Hexapoda</taxon>
        <taxon>Insecta</taxon>
        <taxon>Pterygota</taxon>
        <taxon>Neoptera</taxon>
        <taxon>Paraneoptera</taxon>
        <taxon>Psocodea</taxon>
        <taxon>Troctomorpha</taxon>
        <taxon>Phthiraptera</taxon>
        <taxon>Amblycera</taxon>
        <taxon>Menoponidae</taxon>
        <taxon>Menopon</taxon>
    </lineage>
</organism>
<feature type="repeat" description="RCC1" evidence="7">
    <location>
        <begin position="312"/>
        <end position="379"/>
    </location>
</feature>
<dbReference type="PANTHER" id="PTHR45622:SF76">
    <property type="entry name" value="HECT AND RLD DOMAIN CONTAINING E3 UBIQUITIN LIGASE 4, ISOFORM C"/>
    <property type="match status" value="1"/>
</dbReference>
<dbReference type="InterPro" id="IPR000408">
    <property type="entry name" value="Reg_chr_condens"/>
</dbReference>
<evidence type="ECO:0000256" key="6">
    <source>
        <dbReference type="PROSITE-ProRule" id="PRU00104"/>
    </source>
</evidence>
<feature type="active site" description="Glycyl thioester intermediate" evidence="6">
    <location>
        <position position="1010"/>
    </location>
</feature>
<comment type="caution">
    <text evidence="9">The sequence shown here is derived from an EMBL/GenBank/DDBJ whole genome shotgun (WGS) entry which is preliminary data.</text>
</comment>
<keyword evidence="3" id="KW-0808">Transferase</keyword>
<keyword evidence="4" id="KW-0677">Repeat</keyword>
<dbReference type="FunFam" id="3.30.2410.10:FF:000003">
    <property type="entry name" value="probable E3 ubiquitin-protein ligase HERC4 isoform X1"/>
    <property type="match status" value="1"/>
</dbReference>
<evidence type="ECO:0000256" key="4">
    <source>
        <dbReference type="ARBA" id="ARBA00022737"/>
    </source>
</evidence>
<dbReference type="PROSITE" id="PS50012">
    <property type="entry name" value="RCC1_3"/>
    <property type="match status" value="7"/>
</dbReference>
<dbReference type="PROSITE" id="PS00626">
    <property type="entry name" value="RCC1_2"/>
    <property type="match status" value="4"/>
</dbReference>
<dbReference type="EMBL" id="JARGDH010000003">
    <property type="protein sequence ID" value="KAL0272514.1"/>
    <property type="molecule type" value="Genomic_DNA"/>
</dbReference>
<feature type="repeat" description="RCC1" evidence="7">
    <location>
        <begin position="53"/>
        <end position="102"/>
    </location>
</feature>
<evidence type="ECO:0000256" key="2">
    <source>
        <dbReference type="ARBA" id="ARBA00022490"/>
    </source>
</evidence>
<dbReference type="PANTHER" id="PTHR45622">
    <property type="entry name" value="UBIQUITIN-PROTEIN LIGASE E3A-RELATED"/>
    <property type="match status" value="1"/>
</dbReference>
<feature type="domain" description="HECT" evidence="8">
    <location>
        <begin position="716"/>
        <end position="1042"/>
    </location>
</feature>
<dbReference type="InterPro" id="IPR000569">
    <property type="entry name" value="HECT_dom"/>
</dbReference>
<dbReference type="PROSITE" id="PS50237">
    <property type="entry name" value="HECT"/>
    <property type="match status" value="1"/>
</dbReference>
<dbReference type="CDD" id="cd00078">
    <property type="entry name" value="HECTc"/>
    <property type="match status" value="1"/>
</dbReference>
<dbReference type="Pfam" id="PF25390">
    <property type="entry name" value="WD40_RLD"/>
    <property type="match status" value="1"/>
</dbReference>
<evidence type="ECO:0000313" key="9">
    <source>
        <dbReference type="EMBL" id="KAL0272513.1"/>
    </source>
</evidence>
<dbReference type="GO" id="GO:0005737">
    <property type="term" value="C:cytoplasm"/>
    <property type="evidence" value="ECO:0007669"/>
    <property type="project" value="UniProtKB-SubCell"/>
</dbReference>
<dbReference type="GO" id="GO:0009966">
    <property type="term" value="P:regulation of signal transduction"/>
    <property type="evidence" value="ECO:0007669"/>
    <property type="project" value="UniProtKB-ARBA"/>
</dbReference>
<dbReference type="Gene3D" id="2.130.10.30">
    <property type="entry name" value="Regulator of chromosome condensation 1/beta-lactamase-inhibitor protein II"/>
    <property type="match status" value="2"/>
</dbReference>
<dbReference type="EMBL" id="JARGDH010000003">
    <property type="protein sequence ID" value="KAL0272513.1"/>
    <property type="molecule type" value="Genomic_DNA"/>
</dbReference>
<dbReference type="EMBL" id="JARGDH010000003">
    <property type="protein sequence ID" value="KAL0272515.1"/>
    <property type="molecule type" value="Genomic_DNA"/>
</dbReference>
<evidence type="ECO:0000256" key="7">
    <source>
        <dbReference type="PROSITE-ProRule" id="PRU00235"/>
    </source>
</evidence>
<proteinExistence type="predicted"/>
<keyword evidence="5 6" id="KW-0833">Ubl conjugation pathway</keyword>
<feature type="repeat" description="RCC1" evidence="7">
    <location>
        <begin position="154"/>
        <end position="206"/>
    </location>
</feature>
<dbReference type="Gene3D" id="3.30.2410.10">
    <property type="entry name" value="Hect, E3 ligase catalytic domain"/>
    <property type="match status" value="1"/>
</dbReference>
<evidence type="ECO:0000256" key="1">
    <source>
        <dbReference type="ARBA" id="ARBA00004496"/>
    </source>
</evidence>
<feature type="repeat" description="RCC1" evidence="7">
    <location>
        <begin position="103"/>
        <end position="153"/>
    </location>
</feature>
<dbReference type="FunFam" id="3.30.2160.10:FF:000004">
    <property type="entry name" value="probable E3 ubiquitin-protein ligase HERC4 isoform X1"/>
    <property type="match status" value="1"/>
</dbReference>
<dbReference type="InterPro" id="IPR051709">
    <property type="entry name" value="Ub-ligase/GTPase-reg"/>
</dbReference>
<dbReference type="AlphaFoldDB" id="A0AAW2HRI8"/>
<gene>
    <name evidence="9" type="ORF">PYX00_005450</name>
</gene>
<dbReference type="InterPro" id="IPR009091">
    <property type="entry name" value="RCC1/BLIP-II"/>
</dbReference>
<dbReference type="SMART" id="SM00119">
    <property type="entry name" value="HECTc"/>
    <property type="match status" value="1"/>
</dbReference>
<feature type="repeat" description="RCC1" evidence="7">
    <location>
        <begin position="207"/>
        <end position="258"/>
    </location>
</feature>
<comment type="subcellular location">
    <subcellularLocation>
        <location evidence="1">Cytoplasm</location>
    </subcellularLocation>
</comment>
<evidence type="ECO:0000259" key="8">
    <source>
        <dbReference type="PROSITE" id="PS50237"/>
    </source>
</evidence>
<dbReference type="SUPFAM" id="SSF56204">
    <property type="entry name" value="Hect, E3 ligase catalytic domain"/>
    <property type="match status" value="1"/>
</dbReference>
<name>A0AAW2HRI8_9NEOP</name>
<dbReference type="InterPro" id="IPR058923">
    <property type="entry name" value="RCC1-like_dom"/>
</dbReference>
<dbReference type="Gene3D" id="3.30.2160.10">
    <property type="entry name" value="Hect, E3 ligase catalytic domain"/>
    <property type="match status" value="1"/>
</dbReference>
<dbReference type="InterPro" id="IPR035983">
    <property type="entry name" value="Hect_E3_ubiquitin_ligase"/>
</dbReference>
<dbReference type="SUPFAM" id="SSF50985">
    <property type="entry name" value="RCC1/BLIP-II"/>
    <property type="match status" value="1"/>
</dbReference>
<protein>
    <recommendedName>
        <fullName evidence="8">HECT domain-containing protein</fullName>
    </recommendedName>
</protein>
<dbReference type="GO" id="GO:0004842">
    <property type="term" value="F:ubiquitin-protein transferase activity"/>
    <property type="evidence" value="ECO:0007669"/>
    <property type="project" value="InterPro"/>
</dbReference>
<keyword evidence="2" id="KW-0963">Cytoplasm</keyword>
<reference evidence="9" key="1">
    <citation type="journal article" date="2024" name="Gigascience">
        <title>Chromosome-level genome of the poultry shaft louse Menopon gallinae provides insight into the host-switching and adaptive evolution of parasitic lice.</title>
        <authorList>
            <person name="Xu Y."/>
            <person name="Ma L."/>
            <person name="Liu S."/>
            <person name="Liang Y."/>
            <person name="Liu Q."/>
            <person name="He Z."/>
            <person name="Tian L."/>
            <person name="Duan Y."/>
            <person name="Cai W."/>
            <person name="Li H."/>
            <person name="Song F."/>
        </authorList>
    </citation>
    <scope>NUCLEOTIDE SEQUENCE</scope>
    <source>
        <strain evidence="9">Cailab_2023a</strain>
    </source>
</reference>
<sequence length="1042" mass="117623">MFCWGSTVHGELGLGGIEQEHVLAPKEHNFKYANSVVQVACGVNHTVMITRSGEVYSCGNNDYGQLGHNKNRTKPEKIEGLEAYRICRVSCGANHTLAFNEWGQLFGWGSDAQGQIGSNGESQLSPRIVKSLAMFHIIQISCGQSHSLALTNGGELYSWGGNSHGQLGLGSRVPYELQPVLVKSLVGIPIAFIACGANHSFAVSKSGAIYGWGKNDYGQLGLNDEVDRLYPTQLKTLRSIRVKYIACGEDFSAFLSADGGVFTCGAGQYGQLGHGSTSNEILPRKVMELMGSTVTQISCGRRHTLALVPSRGRVYAFGLGGAGQLGTRMNSNSTTPQVVMGPWVSPSGVSVITEKKKVENVLVTNIYSGGDQCFVSVVPYKANIAPDDNRVFKEKTQILSIKPDKISQCRKIKANSTVDQELFLYLEIVFRSQSCINSSFLLSNEEHYCCTPKHHGIDIIKAENVFSEIARIENQSITDVIWDGIVEHLIPSLSSSPLDMETLRCYLILPLYHQFENPKNYNKLQAAFGRKVLSLKSDALRIVELWWSRASFEYFERLVRIYKDVVAFLLRAAKRENSFTSDSMVIALDSLALLNKLNHSVENLKVPYDTFYLPELTDVVDVRTDYMEWAADDSPPRWKLFFCNYPFLFDAQAKTSLLQADQFLQMQKAMSEAASRLITRLLFAPSLDVTEDQFLQLHVTRENIVQNTLDQLPLHSSSDLKKPLRVKFIGEEAEDAGGVRKEFFMLVLREVLDPKYGMFKNYEETRTIWFSEITFEDELMYFLIGLLCGLAIYNFTIIDLPFPLALYKKLLHEKVGLMDLKGLSPSHAKSLQDVLDYKEPDLTEVFNLTFEVTRDVFGELKAFPLKENGDKILVTQENKKEFVDLYVDFILNKSVQQHFNAFHDGFHRVCGGKVLNLFHPHELMTLVVGNENYDWDEFERNAEYKNGYTKNDPTIKLFWKVFHELPLEEKKNFLLFLTGSDRIPIQGIKAIKIYIQPTSDDKYLPVAHTCFNLLDLPRYATKERLKYKLCQAIKQNQGFSLV</sequence>
<feature type="repeat" description="RCC1" evidence="7">
    <location>
        <begin position="259"/>
        <end position="310"/>
    </location>
</feature>